<sequence length="197" mass="22872">MRVFISVEIPEGAKEKFTSINNLLRRNNLPLKLVRIGNLHLTLKFLGEISEERLKEIIKSCQIIGQQFSPFSLSFKGIGIFPSIKEPRVIWAGVEEGAEGLKKINRLLEEELEKKDFPREEREFQGHLTIARVKRPMIRNEALKDLIRKFEDYQFCSFPVSYFNVMESQLKKEGPIYTCLKEIKLARLKPRTTSGSM</sequence>
<comment type="function">
    <text evidence="2">Hydrolyzes RNA 2',3'-cyclic phosphodiester to an RNA 2'-phosphomonoester.</text>
</comment>
<evidence type="ECO:0000256" key="2">
    <source>
        <dbReference type="HAMAP-Rule" id="MF_01940"/>
    </source>
</evidence>
<dbReference type="Proteomes" id="UP000230025">
    <property type="component" value="Unassembled WGS sequence"/>
</dbReference>
<dbReference type="SUPFAM" id="SSF55144">
    <property type="entry name" value="LigT-like"/>
    <property type="match status" value="1"/>
</dbReference>
<proteinExistence type="inferred from homology"/>
<feature type="active site" description="Proton donor" evidence="2">
    <location>
        <position position="40"/>
    </location>
</feature>
<evidence type="ECO:0000256" key="1">
    <source>
        <dbReference type="ARBA" id="ARBA00022801"/>
    </source>
</evidence>
<comment type="caution">
    <text evidence="4">The sequence shown here is derived from an EMBL/GenBank/DDBJ whole genome shotgun (WGS) entry which is preliminary data.</text>
</comment>
<dbReference type="NCBIfam" id="TIGR02258">
    <property type="entry name" value="2_5_ligase"/>
    <property type="match status" value="1"/>
</dbReference>
<dbReference type="PANTHER" id="PTHR35561">
    <property type="entry name" value="RNA 2',3'-CYCLIC PHOSPHODIESTERASE"/>
    <property type="match status" value="1"/>
</dbReference>
<feature type="domain" description="Phosphoesterase HXTX" evidence="3">
    <location>
        <begin position="7"/>
        <end position="91"/>
    </location>
</feature>
<dbReference type="GO" id="GO:0008664">
    <property type="term" value="F:RNA 2',3'-cyclic 3'-phosphodiesterase activity"/>
    <property type="evidence" value="ECO:0007669"/>
    <property type="project" value="UniProtKB-EC"/>
</dbReference>
<feature type="active site" description="Proton acceptor" evidence="2">
    <location>
        <position position="127"/>
    </location>
</feature>
<accession>A0A2M7GXG7</accession>
<reference evidence="5" key="1">
    <citation type="submission" date="2017-09" db="EMBL/GenBank/DDBJ databases">
        <title>Depth-based differentiation of microbial function through sediment-hosted aquifers and enrichment of novel symbionts in the deep terrestrial subsurface.</title>
        <authorList>
            <person name="Probst A.J."/>
            <person name="Ladd B."/>
            <person name="Jarett J.K."/>
            <person name="Geller-Mcgrath D.E."/>
            <person name="Sieber C.M.K."/>
            <person name="Emerson J.B."/>
            <person name="Anantharaman K."/>
            <person name="Thomas B.C."/>
            <person name="Malmstrom R."/>
            <person name="Stieglmeier M."/>
            <person name="Klingl A."/>
            <person name="Woyke T."/>
            <person name="Ryan C.M."/>
            <person name="Banfield J.F."/>
        </authorList>
    </citation>
    <scope>NUCLEOTIDE SEQUENCE [LARGE SCALE GENOMIC DNA]</scope>
</reference>
<protein>
    <recommendedName>
        <fullName evidence="2">RNA 2',3'-cyclic phosphodiesterase</fullName>
        <shortName evidence="2">RNA 2',3'-CPDase</shortName>
        <ecNumber evidence="2">3.1.4.58</ecNumber>
    </recommendedName>
</protein>
<dbReference type="Gene3D" id="3.90.1140.10">
    <property type="entry name" value="Cyclic phosphodiesterase"/>
    <property type="match status" value="1"/>
</dbReference>
<comment type="catalytic activity">
    <reaction evidence="2">
        <text>a 3'-end 2',3'-cyclophospho-ribonucleotide-RNA + H2O = a 3'-end 2'-phospho-ribonucleotide-RNA + H(+)</text>
        <dbReference type="Rhea" id="RHEA:11828"/>
        <dbReference type="Rhea" id="RHEA-COMP:10464"/>
        <dbReference type="Rhea" id="RHEA-COMP:17353"/>
        <dbReference type="ChEBI" id="CHEBI:15377"/>
        <dbReference type="ChEBI" id="CHEBI:15378"/>
        <dbReference type="ChEBI" id="CHEBI:83064"/>
        <dbReference type="ChEBI" id="CHEBI:173113"/>
        <dbReference type="EC" id="3.1.4.58"/>
    </reaction>
</comment>
<organism evidence="4 5">
    <name type="scientific">bacterium (Candidatus Ratteibacteria) CG15_BIG_FIL_POST_REV_8_21_14_020_41_12</name>
    <dbReference type="NCBI Taxonomy" id="2014291"/>
    <lineage>
        <taxon>Bacteria</taxon>
        <taxon>Candidatus Ratteibacteria</taxon>
    </lineage>
</organism>
<feature type="short sequence motif" description="HXTX 1" evidence="2">
    <location>
        <begin position="40"/>
        <end position="43"/>
    </location>
</feature>
<dbReference type="InterPro" id="IPR014051">
    <property type="entry name" value="Phosphoesterase_HXTX"/>
</dbReference>
<dbReference type="InterPro" id="IPR009097">
    <property type="entry name" value="Cyclic_Pdiesterase"/>
</dbReference>
<dbReference type="PANTHER" id="PTHR35561:SF1">
    <property type="entry name" value="RNA 2',3'-CYCLIC PHOSPHODIESTERASE"/>
    <property type="match status" value="1"/>
</dbReference>
<dbReference type="EC" id="3.1.4.58" evidence="2"/>
<dbReference type="EMBL" id="PFFY01000271">
    <property type="protein sequence ID" value="PIW32497.1"/>
    <property type="molecule type" value="Genomic_DNA"/>
</dbReference>
<feature type="domain" description="Phosphoesterase HXTX" evidence="3">
    <location>
        <begin position="95"/>
        <end position="177"/>
    </location>
</feature>
<dbReference type="HAMAP" id="MF_01940">
    <property type="entry name" value="RNA_CPDase"/>
    <property type="match status" value="1"/>
</dbReference>
<evidence type="ECO:0000313" key="4">
    <source>
        <dbReference type="EMBL" id="PIW32497.1"/>
    </source>
</evidence>
<evidence type="ECO:0000313" key="5">
    <source>
        <dbReference type="Proteomes" id="UP000230025"/>
    </source>
</evidence>
<name>A0A2M7GXG7_9BACT</name>
<feature type="short sequence motif" description="HXTX 2" evidence="2">
    <location>
        <begin position="127"/>
        <end position="130"/>
    </location>
</feature>
<evidence type="ECO:0000259" key="3">
    <source>
        <dbReference type="Pfam" id="PF02834"/>
    </source>
</evidence>
<gene>
    <name evidence="4" type="ORF">COW28_05925</name>
</gene>
<dbReference type="AlphaFoldDB" id="A0A2M7GXG7"/>
<dbReference type="Pfam" id="PF02834">
    <property type="entry name" value="LigT_PEase"/>
    <property type="match status" value="2"/>
</dbReference>
<dbReference type="InterPro" id="IPR004175">
    <property type="entry name" value="RNA_CPDase"/>
</dbReference>
<dbReference type="GO" id="GO:0004113">
    <property type="term" value="F:2',3'-cyclic-nucleotide 3'-phosphodiesterase activity"/>
    <property type="evidence" value="ECO:0007669"/>
    <property type="project" value="InterPro"/>
</dbReference>
<comment type="similarity">
    <text evidence="2">Belongs to the 2H phosphoesterase superfamily. ThpR family.</text>
</comment>
<keyword evidence="1 2" id="KW-0378">Hydrolase</keyword>